<feature type="region of interest" description="Disordered" evidence="5">
    <location>
        <begin position="687"/>
        <end position="732"/>
    </location>
</feature>
<dbReference type="Proteomes" id="UP000677054">
    <property type="component" value="Unassembled WGS sequence"/>
</dbReference>
<keyword evidence="9" id="KW-1185">Reference proteome</keyword>
<dbReference type="PROSITE" id="PS50011">
    <property type="entry name" value="PROTEIN_KINASE_DOM"/>
    <property type="match status" value="1"/>
</dbReference>
<dbReference type="SUPFAM" id="SSF56112">
    <property type="entry name" value="Protein kinase-like (PK-like)"/>
    <property type="match status" value="1"/>
</dbReference>
<sequence>MRKRKRDHDNPATIAFTAFAQLSPDLNRVSLRRFGEQRSRTDMEEWETSKENIQPLRRGRDINALTETIQSSNPAIMEQRQHEFEMELRSYKGEDPLKIWFDYVHWVEQHFPRGGHDGHLIPLVKKCIGTFKENIQYRNDQRFLEICSKLGYSWDPLELYEYLYSQQIGTMLSSFYQDWSWEHEKVGDFHKAIQILALGVQNHAQPMEDLASYQVNFELRMCQHINELRNFSEEDYASQTRISLGRLHSFGKHAPIIRVGPDVQAGPPGATSSASLQLHRQSQIPVFRDENGEQKAFPAGQKELLPLPSKKTNKENSQDPGVWTTVRAPSKEVPKVRLDQVDKHFTHFQVHEDADAILETKDVGEKLDLNGGLTVHQEGDQSPKRLERDLQSSTFPQLPPNQKLMVPKLLFLGARESSLEELRAIHCHSKAQTCIVKTRIEKVQHEGDILGPLPYEDDPQIYGSKDVKFMVAFQKVYPPELLRLLPQECQSLRRGRERSFEEIRAKAYLSGQYMKPSEVEESLPYIPNPDSPNPKRRYMFHREAIYPAEVPPGAAREFLFEELRAEYYLSHAHPRNSCWQAPSIVKQNIVDHHTHDTDMQPGPGMRFMFNVHGSRVKSLPHSRSHVGEFSFEEIRAFDHLYCCCEPVKHSGETRGFENLHHDKERYIVEEEEVIVSKVCRSFTPASSTEKISGMGLSDDEISEKESSTTHHSSSKSPRGDSISGSKTPNATFNCTETTREALKAMSDIWWHNSISSMNTNPSTGIEVSTRIQDDAEEGKTNVQFQIYRDQSICHVEEHVQEVHPKPAIQIHKDPSICDGENENAKESHHVPEIIVHSIAGVALAEPFRIYMDESPKQSFTRQVDNDGENQDRAHPKNDEACWKQWDQENQPLNLLLQEYLDDEEETPFKENEPPREYMPGEKRNPQGILVPAADVPVLPIDEQEAQEIEKNEENEKPEKLYFKEANEEERTGRNFLEDEPTTVIASHPELFKKGLTKAFSKSTPLHNKRRILDEEDAGQEECTMKLFLLPSFKVQGQNDDDDEVNRGEIKENEGLKGSDPPHVLTSNPVKRMSRRFDAAGAFSNLSVIKEVTTSSSSSGFSRTDLAVSSCISPLSAKKPQTPTAEDGPDNQGGMGKSFGQTSRNPALSMGNTKSGYLADGEISVLEPEENLYETFHGEREENIPPQVDPFDSKEIERFLQSIKPPLESRPFVEILPGKISKRIKVNSLVTLGQEKYRIKGCCGEGAYAKVYHAEREDLDDMSDMTIVGLDAEVALKLQTPPCPWEVYICTELHSRLKNLNTDYCMRSGVMKCHQCYMMEDGSILVSKFAPLGTLLTAINAYNSAHKSMPECLVAYFTYELLHIMEQMHSCKILHADVKPDNFLLQSLPHIGSEMGNNQAVFGNKCQSLQLIDFGRSIDMNLFPDGTTFSVSFTKKTFQCIEMRTQRPWTYQLDLYGLAGTIYCMIKGSYMEVTQSSGQWIPMSFTMSRTWKKEFWRNLLITLLNIESCDNLPSLSKLREDLINVMDSSYLMEDMEDATRELAALLAKDS</sequence>
<protein>
    <recommendedName>
        <fullName evidence="10">Mitotic checkpoint serine/threonine-protein kinase BUB1</fullName>
    </recommendedName>
</protein>
<dbReference type="Gene3D" id="1.25.40.430">
    <property type="match status" value="1"/>
</dbReference>
<dbReference type="PANTHER" id="PTHR14030:SF4">
    <property type="entry name" value="BUB1 KINASE, ISOFORM A-RELATED"/>
    <property type="match status" value="1"/>
</dbReference>
<dbReference type="Gene3D" id="1.10.510.10">
    <property type="entry name" value="Transferase(Phosphotransferase) domain 1"/>
    <property type="match status" value="1"/>
</dbReference>
<feature type="compositionally biased region" description="Polar residues" evidence="5">
    <location>
        <begin position="1138"/>
        <end position="1154"/>
    </location>
</feature>
<dbReference type="EMBL" id="CAJPEV010000661">
    <property type="protein sequence ID" value="CAG0887362.1"/>
    <property type="molecule type" value="Genomic_DNA"/>
</dbReference>
<dbReference type="GO" id="GO:0005634">
    <property type="term" value="C:nucleus"/>
    <property type="evidence" value="ECO:0007669"/>
    <property type="project" value="TreeGrafter"/>
</dbReference>
<dbReference type="InterPro" id="IPR011009">
    <property type="entry name" value="Kinase-like_dom_sf"/>
</dbReference>
<evidence type="ECO:0000256" key="1">
    <source>
        <dbReference type="ARBA" id="ARBA00004629"/>
    </source>
</evidence>
<dbReference type="InterPro" id="IPR008271">
    <property type="entry name" value="Ser/Thr_kinase_AS"/>
</dbReference>
<evidence type="ECO:0000313" key="8">
    <source>
        <dbReference type="EMBL" id="CAD7244562.1"/>
    </source>
</evidence>
<dbReference type="InterPro" id="IPR015661">
    <property type="entry name" value="Bub1/Mad3"/>
</dbReference>
<feature type="region of interest" description="Disordered" evidence="5">
    <location>
        <begin position="1113"/>
        <end position="1154"/>
    </location>
</feature>
<dbReference type="PROSITE" id="PS51489">
    <property type="entry name" value="BUB1_N"/>
    <property type="match status" value="1"/>
</dbReference>
<accession>A0A7R9A395</accession>
<dbReference type="PANTHER" id="PTHR14030">
    <property type="entry name" value="MITOTIC CHECKPOINT SERINE/THREONINE-PROTEIN KINASE BUB1"/>
    <property type="match status" value="1"/>
</dbReference>
<dbReference type="Pfam" id="PF00069">
    <property type="entry name" value="Pkinase"/>
    <property type="match status" value="1"/>
</dbReference>
<proteinExistence type="predicted"/>
<reference evidence="8" key="1">
    <citation type="submission" date="2020-11" db="EMBL/GenBank/DDBJ databases">
        <authorList>
            <person name="Tran Van P."/>
        </authorList>
    </citation>
    <scope>NUCLEOTIDE SEQUENCE</scope>
</reference>
<feature type="domain" description="Protein kinase" evidence="6">
    <location>
        <begin position="1236"/>
        <end position="1549"/>
    </location>
</feature>
<keyword evidence="2" id="KW-0158">Chromosome</keyword>
<comment type="subcellular location">
    <subcellularLocation>
        <location evidence="1">Chromosome</location>
        <location evidence="1">Centromere</location>
        <location evidence="1">Kinetochore</location>
    </subcellularLocation>
</comment>
<dbReference type="SMART" id="SM00220">
    <property type="entry name" value="S_TKc"/>
    <property type="match status" value="1"/>
</dbReference>
<dbReference type="GO" id="GO:0000776">
    <property type="term" value="C:kinetochore"/>
    <property type="evidence" value="ECO:0007669"/>
    <property type="project" value="UniProtKB-KW"/>
</dbReference>
<feature type="region of interest" description="Disordered" evidence="5">
    <location>
        <begin position="299"/>
        <end position="323"/>
    </location>
</feature>
<evidence type="ECO:0000256" key="2">
    <source>
        <dbReference type="ARBA" id="ARBA00022454"/>
    </source>
</evidence>
<gene>
    <name evidence="8" type="ORF">DSTB1V02_LOCUS4456</name>
</gene>
<dbReference type="SMART" id="SM00777">
    <property type="entry name" value="Mad3_BUB1_I"/>
    <property type="match status" value="1"/>
</dbReference>
<keyword evidence="4" id="KW-0137">Centromere</keyword>
<dbReference type="InterPro" id="IPR013212">
    <property type="entry name" value="Mad3/Bub1_I"/>
</dbReference>
<evidence type="ECO:0008006" key="10">
    <source>
        <dbReference type="Google" id="ProtNLM"/>
    </source>
</evidence>
<dbReference type="EMBL" id="LR900178">
    <property type="protein sequence ID" value="CAD7244562.1"/>
    <property type="molecule type" value="Genomic_DNA"/>
</dbReference>
<organism evidence="8">
    <name type="scientific">Darwinula stevensoni</name>
    <dbReference type="NCBI Taxonomy" id="69355"/>
    <lineage>
        <taxon>Eukaryota</taxon>
        <taxon>Metazoa</taxon>
        <taxon>Ecdysozoa</taxon>
        <taxon>Arthropoda</taxon>
        <taxon>Crustacea</taxon>
        <taxon>Oligostraca</taxon>
        <taxon>Ostracoda</taxon>
        <taxon>Podocopa</taxon>
        <taxon>Podocopida</taxon>
        <taxon>Darwinulocopina</taxon>
        <taxon>Darwinuloidea</taxon>
        <taxon>Darwinulidae</taxon>
        <taxon>Darwinula</taxon>
    </lineage>
</organism>
<feature type="domain" description="BUB1 N-terminal" evidence="7">
    <location>
        <begin position="84"/>
        <end position="242"/>
    </location>
</feature>
<keyword evidence="3" id="KW-0995">Kinetochore</keyword>
<dbReference type="GO" id="GO:0005524">
    <property type="term" value="F:ATP binding"/>
    <property type="evidence" value="ECO:0007669"/>
    <property type="project" value="InterPro"/>
</dbReference>
<evidence type="ECO:0000256" key="5">
    <source>
        <dbReference type="SAM" id="MobiDB-lite"/>
    </source>
</evidence>
<dbReference type="PROSITE" id="PS00108">
    <property type="entry name" value="PROTEIN_KINASE_ST"/>
    <property type="match status" value="1"/>
</dbReference>
<dbReference type="Pfam" id="PF08311">
    <property type="entry name" value="Mad3_BUB1_I"/>
    <property type="match status" value="1"/>
</dbReference>
<feature type="region of interest" description="Disordered" evidence="5">
    <location>
        <begin position="858"/>
        <end position="877"/>
    </location>
</feature>
<dbReference type="GO" id="GO:0032991">
    <property type="term" value="C:protein-containing complex"/>
    <property type="evidence" value="ECO:0007669"/>
    <property type="project" value="UniProtKB-ARBA"/>
</dbReference>
<evidence type="ECO:0000259" key="6">
    <source>
        <dbReference type="PROSITE" id="PS50011"/>
    </source>
</evidence>
<feature type="compositionally biased region" description="Polar residues" evidence="5">
    <location>
        <begin position="722"/>
        <end position="732"/>
    </location>
</feature>
<evidence type="ECO:0000313" key="9">
    <source>
        <dbReference type="Proteomes" id="UP000677054"/>
    </source>
</evidence>
<evidence type="ECO:0000256" key="3">
    <source>
        <dbReference type="ARBA" id="ARBA00022838"/>
    </source>
</evidence>
<dbReference type="GO" id="GO:0004672">
    <property type="term" value="F:protein kinase activity"/>
    <property type="evidence" value="ECO:0007669"/>
    <property type="project" value="InterPro"/>
</dbReference>
<dbReference type="OrthoDB" id="248495at2759"/>
<evidence type="ECO:0000256" key="4">
    <source>
        <dbReference type="ARBA" id="ARBA00023328"/>
    </source>
</evidence>
<dbReference type="GO" id="GO:0007094">
    <property type="term" value="P:mitotic spindle assembly checkpoint signaling"/>
    <property type="evidence" value="ECO:0007669"/>
    <property type="project" value="InterPro"/>
</dbReference>
<dbReference type="InterPro" id="IPR000719">
    <property type="entry name" value="Prot_kinase_dom"/>
</dbReference>
<name>A0A7R9A395_9CRUS</name>
<evidence type="ECO:0000259" key="7">
    <source>
        <dbReference type="PROSITE" id="PS51489"/>
    </source>
</evidence>
<dbReference type="GO" id="GO:0051754">
    <property type="term" value="P:meiotic sister chromatid cohesion, centromeric"/>
    <property type="evidence" value="ECO:0007669"/>
    <property type="project" value="TreeGrafter"/>
</dbReference>